<dbReference type="EMBL" id="CM047736">
    <property type="protein sequence ID" value="KAJ0053512.1"/>
    <property type="molecule type" value="Genomic_DNA"/>
</dbReference>
<name>A0ACC0ZP47_9ROSI</name>
<dbReference type="Proteomes" id="UP001163603">
    <property type="component" value="Chromosome 1"/>
</dbReference>
<accession>A0ACC0ZP47</accession>
<evidence type="ECO:0000313" key="2">
    <source>
        <dbReference type="Proteomes" id="UP001163603"/>
    </source>
</evidence>
<proteinExistence type="predicted"/>
<sequence length="503" mass="57143">MENLNLIVPLVILISVVARADPRTNMVEHFCEKMTEKDASKFPIHNYSGFMDGLKEQLGRDKYVSCTIGPSLKVYVISQCMEDLSDKECRVCFSQIINVLANCFPASSARVYLDGCFIRLENYSFHEESIGSIDVTKCGQDTEPEQVFKELVEEVIKNIVEKAPMDERGFAVFKETRNGISAYGMATCWRNLDKDMCSECLNEAASSTTSCLPSVEGRVLNAGCFLRYSHYQFANNMQFSKNESHAQIWLYITYAISAVIICIMAIGLGFFVGKVTYRKMVFRKMQKESEMDLSALHKSLQFLQFKYSTLERATDSFSESKKLGRGGFGEIFKRILGSPGFAQARNPIRSAPPLPAHWYMAPEYIVNGRLTEKVDVYSFGVLVLEIVSGVQNNKFQSENCFETVVTNTWKHFQANTESEIIDKSMKNMEEYRDEIERVVWVGLLCTQESLVRRPTMTSIVQMLKQKDTPLPLPSRPPFMDEWMELMSPSAGLASRRQSLQKSS</sequence>
<evidence type="ECO:0000313" key="1">
    <source>
        <dbReference type="EMBL" id="KAJ0053512.1"/>
    </source>
</evidence>
<protein>
    <submittedName>
        <fullName evidence="1">Uncharacterized protein</fullName>
    </submittedName>
</protein>
<organism evidence="1 2">
    <name type="scientific">Pistacia integerrima</name>
    <dbReference type="NCBI Taxonomy" id="434235"/>
    <lineage>
        <taxon>Eukaryota</taxon>
        <taxon>Viridiplantae</taxon>
        <taxon>Streptophyta</taxon>
        <taxon>Embryophyta</taxon>
        <taxon>Tracheophyta</taxon>
        <taxon>Spermatophyta</taxon>
        <taxon>Magnoliopsida</taxon>
        <taxon>eudicotyledons</taxon>
        <taxon>Gunneridae</taxon>
        <taxon>Pentapetalae</taxon>
        <taxon>rosids</taxon>
        <taxon>malvids</taxon>
        <taxon>Sapindales</taxon>
        <taxon>Anacardiaceae</taxon>
        <taxon>Pistacia</taxon>
    </lineage>
</organism>
<gene>
    <name evidence="1" type="ORF">Pint_02768</name>
</gene>
<keyword evidence="2" id="KW-1185">Reference proteome</keyword>
<comment type="caution">
    <text evidence="1">The sequence shown here is derived from an EMBL/GenBank/DDBJ whole genome shotgun (WGS) entry which is preliminary data.</text>
</comment>
<reference evidence="2" key="1">
    <citation type="journal article" date="2023" name="G3 (Bethesda)">
        <title>Genome assembly and association tests identify interacting loci associated with vigor, precocity, and sex in interspecific pistachio rootstocks.</title>
        <authorList>
            <person name="Palmer W."/>
            <person name="Jacygrad E."/>
            <person name="Sagayaradj S."/>
            <person name="Cavanaugh K."/>
            <person name="Han R."/>
            <person name="Bertier L."/>
            <person name="Beede B."/>
            <person name="Kafkas S."/>
            <person name="Golino D."/>
            <person name="Preece J."/>
            <person name="Michelmore R."/>
        </authorList>
    </citation>
    <scope>NUCLEOTIDE SEQUENCE [LARGE SCALE GENOMIC DNA]</scope>
</reference>